<feature type="non-terminal residue" evidence="2">
    <location>
        <position position="1"/>
    </location>
</feature>
<dbReference type="AlphaFoldDB" id="A0A9N9JVD5"/>
<sequence length="64" mass="7104">LHEKQTNISNRNQQGPNTHSGTIKHAHPAQFNLLRNITLQEAPSLQSVNETVIATPPPRLPMTD</sequence>
<proteinExistence type="predicted"/>
<feature type="region of interest" description="Disordered" evidence="1">
    <location>
        <begin position="1"/>
        <end position="25"/>
    </location>
</feature>
<comment type="caution">
    <text evidence="2">The sequence shown here is derived from an EMBL/GenBank/DDBJ whole genome shotgun (WGS) entry which is preliminary data.</text>
</comment>
<evidence type="ECO:0000313" key="3">
    <source>
        <dbReference type="Proteomes" id="UP000789396"/>
    </source>
</evidence>
<name>A0A9N9JVD5_9GLOM</name>
<protein>
    <submittedName>
        <fullName evidence="2">2317_t:CDS:1</fullName>
    </submittedName>
</protein>
<dbReference type="Proteomes" id="UP000789396">
    <property type="component" value="Unassembled WGS sequence"/>
</dbReference>
<dbReference type="EMBL" id="CAJVPZ010068336">
    <property type="protein sequence ID" value="CAG8797968.1"/>
    <property type="molecule type" value="Genomic_DNA"/>
</dbReference>
<evidence type="ECO:0000313" key="2">
    <source>
        <dbReference type="EMBL" id="CAG8797968.1"/>
    </source>
</evidence>
<reference evidence="2" key="1">
    <citation type="submission" date="2021-06" db="EMBL/GenBank/DDBJ databases">
        <authorList>
            <person name="Kallberg Y."/>
            <person name="Tangrot J."/>
            <person name="Rosling A."/>
        </authorList>
    </citation>
    <scope>NUCLEOTIDE SEQUENCE</scope>
    <source>
        <strain evidence="2">IN212</strain>
    </source>
</reference>
<organism evidence="2 3">
    <name type="scientific">Racocetra fulgida</name>
    <dbReference type="NCBI Taxonomy" id="60492"/>
    <lineage>
        <taxon>Eukaryota</taxon>
        <taxon>Fungi</taxon>
        <taxon>Fungi incertae sedis</taxon>
        <taxon>Mucoromycota</taxon>
        <taxon>Glomeromycotina</taxon>
        <taxon>Glomeromycetes</taxon>
        <taxon>Diversisporales</taxon>
        <taxon>Gigasporaceae</taxon>
        <taxon>Racocetra</taxon>
    </lineage>
</organism>
<gene>
    <name evidence="2" type="ORF">RFULGI_LOCUS17427</name>
</gene>
<accession>A0A9N9JVD5</accession>
<feature type="compositionally biased region" description="Polar residues" evidence="1">
    <location>
        <begin position="1"/>
        <end position="21"/>
    </location>
</feature>
<feature type="non-terminal residue" evidence="2">
    <location>
        <position position="64"/>
    </location>
</feature>
<keyword evidence="3" id="KW-1185">Reference proteome</keyword>
<dbReference type="OrthoDB" id="10460317at2759"/>
<evidence type="ECO:0000256" key="1">
    <source>
        <dbReference type="SAM" id="MobiDB-lite"/>
    </source>
</evidence>